<dbReference type="InterPro" id="IPR013098">
    <property type="entry name" value="Ig_I-set"/>
</dbReference>
<dbReference type="GO" id="GO:0050808">
    <property type="term" value="P:synapse organization"/>
    <property type="evidence" value="ECO:0007669"/>
    <property type="project" value="TreeGrafter"/>
</dbReference>
<dbReference type="SMART" id="SM00408">
    <property type="entry name" value="IGc2"/>
    <property type="match status" value="3"/>
</dbReference>
<dbReference type="Pfam" id="PF07679">
    <property type="entry name" value="I-set"/>
    <property type="match status" value="2"/>
</dbReference>
<evidence type="ECO:0000256" key="7">
    <source>
        <dbReference type="ARBA" id="ARBA00061228"/>
    </source>
</evidence>
<feature type="domain" description="Ig-like" evidence="10">
    <location>
        <begin position="334"/>
        <end position="418"/>
    </location>
</feature>
<organism evidence="11">
    <name type="scientific">Actias selene</name>
    <name type="common">Indian moon moth</name>
    <dbReference type="NCBI Taxonomy" id="37776"/>
    <lineage>
        <taxon>Eukaryota</taxon>
        <taxon>Metazoa</taxon>
        <taxon>Ecdysozoa</taxon>
        <taxon>Arthropoda</taxon>
        <taxon>Hexapoda</taxon>
        <taxon>Insecta</taxon>
        <taxon>Pterygota</taxon>
        <taxon>Neoptera</taxon>
        <taxon>Endopterygota</taxon>
        <taxon>Lepidoptera</taxon>
        <taxon>Glossata</taxon>
        <taxon>Ditrysia</taxon>
        <taxon>Bombycoidea</taxon>
        <taxon>Saturniidae</taxon>
        <taxon>Saturniinae</taxon>
        <taxon>Saturniini</taxon>
        <taxon>Actias</taxon>
    </lineage>
</organism>
<evidence type="ECO:0000256" key="2">
    <source>
        <dbReference type="ARBA" id="ARBA00022525"/>
    </source>
</evidence>
<dbReference type="SMART" id="SM00409">
    <property type="entry name" value="IG"/>
    <property type="match status" value="3"/>
</dbReference>
<keyword evidence="6" id="KW-0393">Immunoglobulin domain</keyword>
<evidence type="ECO:0000256" key="5">
    <source>
        <dbReference type="ARBA" id="ARBA00023180"/>
    </source>
</evidence>
<dbReference type="GO" id="GO:0043025">
    <property type="term" value="C:neuronal cell body"/>
    <property type="evidence" value="ECO:0007669"/>
    <property type="project" value="TreeGrafter"/>
</dbReference>
<evidence type="ECO:0000256" key="6">
    <source>
        <dbReference type="ARBA" id="ARBA00023319"/>
    </source>
</evidence>
<dbReference type="SUPFAM" id="SSF48726">
    <property type="entry name" value="Immunoglobulin"/>
    <property type="match status" value="4"/>
</dbReference>
<dbReference type="GO" id="GO:0005886">
    <property type="term" value="C:plasma membrane"/>
    <property type="evidence" value="ECO:0007669"/>
    <property type="project" value="TreeGrafter"/>
</dbReference>
<keyword evidence="5" id="KW-0325">Glycoprotein</keyword>
<dbReference type="EMBL" id="KU549180">
    <property type="protein sequence ID" value="ANU04686.1"/>
    <property type="molecule type" value="mRNA"/>
</dbReference>
<evidence type="ECO:0000256" key="3">
    <source>
        <dbReference type="ARBA" id="ARBA00022729"/>
    </source>
</evidence>
<feature type="domain" description="Ig-like" evidence="10">
    <location>
        <begin position="129"/>
        <end position="218"/>
    </location>
</feature>
<dbReference type="InterPro" id="IPR003598">
    <property type="entry name" value="Ig_sub2"/>
</dbReference>
<evidence type="ECO:0000256" key="4">
    <source>
        <dbReference type="ARBA" id="ARBA00023157"/>
    </source>
</evidence>
<dbReference type="PROSITE" id="PS50835">
    <property type="entry name" value="IG_LIKE"/>
    <property type="match status" value="4"/>
</dbReference>
<dbReference type="GO" id="GO:0008046">
    <property type="term" value="F:axon guidance receptor activity"/>
    <property type="evidence" value="ECO:0007669"/>
    <property type="project" value="TreeGrafter"/>
</dbReference>
<protein>
    <recommendedName>
        <fullName evidence="8">Hemolin</fullName>
    </recommendedName>
</protein>
<dbReference type="PANTHER" id="PTHR45080">
    <property type="entry name" value="CONTACTIN 5"/>
    <property type="match status" value="1"/>
</dbReference>
<reference evidence="11" key="1">
    <citation type="submission" date="2016-01" db="EMBL/GenBank/DDBJ databases">
        <title>Cloning, Expression and Analysis of a Novel Hemolin Gene from Actias selene.</title>
        <authorList>
            <person name="Qian C."/>
            <person name="Wang F."/>
            <person name="Liu C."/>
            <person name="Wei G."/>
            <person name="Zhu B."/>
            <person name="Wang L."/>
        </authorList>
    </citation>
    <scope>NUCLEOTIDE SEQUENCE</scope>
</reference>
<feature type="domain" description="Ig-like" evidence="10">
    <location>
        <begin position="240"/>
        <end position="329"/>
    </location>
</feature>
<dbReference type="AlphaFoldDB" id="A0A1B1RSB4"/>
<feature type="domain" description="Ig-like" evidence="10">
    <location>
        <begin position="31"/>
        <end position="119"/>
    </location>
</feature>
<dbReference type="InterPro" id="IPR013783">
    <property type="entry name" value="Ig-like_fold"/>
</dbReference>
<dbReference type="Gene3D" id="2.60.40.10">
    <property type="entry name" value="Immunoglobulins"/>
    <property type="match status" value="4"/>
</dbReference>
<dbReference type="InterPro" id="IPR050958">
    <property type="entry name" value="Cell_Adh-Cytoskel_Orgn"/>
</dbReference>
<keyword evidence="4" id="KW-1015">Disulfide bond</keyword>
<dbReference type="InterPro" id="IPR003599">
    <property type="entry name" value="Ig_sub"/>
</dbReference>
<feature type="signal peptide" evidence="9">
    <location>
        <begin position="1"/>
        <end position="18"/>
    </location>
</feature>
<dbReference type="InterPro" id="IPR036179">
    <property type="entry name" value="Ig-like_dom_sf"/>
</dbReference>
<dbReference type="InterPro" id="IPR007110">
    <property type="entry name" value="Ig-like_dom"/>
</dbReference>
<evidence type="ECO:0000259" key="10">
    <source>
        <dbReference type="PROSITE" id="PS50835"/>
    </source>
</evidence>
<dbReference type="GO" id="GO:0030424">
    <property type="term" value="C:axon"/>
    <property type="evidence" value="ECO:0007669"/>
    <property type="project" value="TreeGrafter"/>
</dbReference>
<dbReference type="FunFam" id="2.60.40.10:FF:000032">
    <property type="entry name" value="palladin isoform X1"/>
    <property type="match status" value="1"/>
</dbReference>
<dbReference type="GO" id="GO:0005576">
    <property type="term" value="C:extracellular region"/>
    <property type="evidence" value="ECO:0007669"/>
    <property type="project" value="UniProtKB-SubCell"/>
</dbReference>
<keyword evidence="2" id="KW-0964">Secreted</keyword>
<sequence length="420" mass="46170">MAFKCIAVFSACIILSAAHPAHKYPELPPFPVLKDLPHQEVLFRENKPAVIECVIEGDSSSVKYSWHKEGNSFNLQEHNAVLGVVDGSLIFPKPQASDEGHYQCHVESPAGVASSRVISFKKTYLETGPEKTHEVAPVEGKPFQLDCPIPNGYPKPTITWKKTLAGSVPPSYDSNLGRSMTAGADGNLYITAANKDIVSEVNKYVCTAKNEAVDEEVILVQYSIKELAKSDPHYNGELIPQYLSKDIVAKAGTITMIYCMYGGEPLGYPNYFKDGKDVNGKPGDRVTRHNRSSGKRLMIQDTRPEDAGLYECKVDNGKGKPQEHSMKLTVISEPKFVTKPEKVMQVKVGEDVTIPCTVSGVPQSKVTWSQNAKTLSSGRATVTENGLVIKNVQKDDKAYYGCRATNEYGDIYSEVLVYVI</sequence>
<evidence type="ECO:0000313" key="11">
    <source>
        <dbReference type="EMBL" id="ANU04686.1"/>
    </source>
</evidence>
<dbReference type="GO" id="GO:0007156">
    <property type="term" value="P:homophilic cell adhesion via plasma membrane adhesion molecules"/>
    <property type="evidence" value="ECO:0007669"/>
    <property type="project" value="TreeGrafter"/>
</dbReference>
<keyword evidence="3 9" id="KW-0732">Signal</keyword>
<comment type="similarity">
    <text evidence="7">Belongs to the hemolin family.</text>
</comment>
<name>A0A1B1RSB4_9NEOP</name>
<feature type="chain" id="PRO_5008529016" description="Hemolin" evidence="9">
    <location>
        <begin position="19"/>
        <end position="420"/>
    </location>
</feature>
<dbReference type="PANTHER" id="PTHR45080:SF8">
    <property type="entry name" value="IG-LIKE DOMAIN-CONTAINING PROTEIN"/>
    <property type="match status" value="1"/>
</dbReference>
<comment type="subcellular location">
    <subcellularLocation>
        <location evidence="1">Secreted</location>
    </subcellularLocation>
</comment>
<proteinExistence type="evidence at transcript level"/>
<dbReference type="CDD" id="cd20978">
    <property type="entry name" value="IgI_4_hemolin-like"/>
    <property type="match status" value="1"/>
</dbReference>
<evidence type="ECO:0000256" key="8">
    <source>
        <dbReference type="ARBA" id="ARBA00068688"/>
    </source>
</evidence>
<evidence type="ECO:0000256" key="1">
    <source>
        <dbReference type="ARBA" id="ARBA00004613"/>
    </source>
</evidence>
<dbReference type="Pfam" id="PF13927">
    <property type="entry name" value="Ig_3"/>
    <property type="match status" value="1"/>
</dbReference>
<evidence type="ECO:0000256" key="9">
    <source>
        <dbReference type="SAM" id="SignalP"/>
    </source>
</evidence>
<accession>A0A1B1RSB4</accession>